<dbReference type="Gene3D" id="2.60.40.1740">
    <property type="entry name" value="hypothetical protein (bacova_03559)"/>
    <property type="match status" value="1"/>
</dbReference>
<dbReference type="Pfam" id="PF13385">
    <property type="entry name" value="Laminin_G_3"/>
    <property type="match status" value="1"/>
</dbReference>
<dbReference type="eggNOG" id="ENOG5033SEG">
    <property type="taxonomic scope" value="Bacteria"/>
</dbReference>
<dbReference type="SUPFAM" id="SSF49899">
    <property type="entry name" value="Concanavalin A-like lectins/glucanases"/>
    <property type="match status" value="1"/>
</dbReference>
<dbReference type="OrthoDB" id="1037816at2"/>
<evidence type="ECO:0000313" key="3">
    <source>
        <dbReference type="EMBL" id="EEX17642.1"/>
    </source>
</evidence>
<gene>
    <name evidence="3" type="ORF">HMPREF0973_02518</name>
</gene>
<dbReference type="Pfam" id="PF08522">
    <property type="entry name" value="BT_3987-like_N"/>
    <property type="match status" value="1"/>
</dbReference>
<dbReference type="InterPro" id="IPR013728">
    <property type="entry name" value="BT_3987-like_N"/>
</dbReference>
<protein>
    <recommendedName>
        <fullName evidence="2">BT-3987-like N-terminal domain-containing protein</fullName>
    </recommendedName>
</protein>
<accession>C9MSA1</accession>
<dbReference type="STRING" id="649761.HMPREF0973_02518"/>
<feature type="chain" id="PRO_5002999425" description="BT-3987-like N-terminal domain-containing protein" evidence="1">
    <location>
        <begin position="20"/>
        <end position="381"/>
    </location>
</feature>
<evidence type="ECO:0000256" key="1">
    <source>
        <dbReference type="SAM" id="SignalP"/>
    </source>
</evidence>
<keyword evidence="4" id="KW-1185">Reference proteome</keyword>
<feature type="domain" description="BT-3987-like N-terminal" evidence="2">
    <location>
        <begin position="32"/>
        <end position="145"/>
    </location>
</feature>
<comment type="caution">
    <text evidence="3">The sequence shown here is derived from an EMBL/GenBank/DDBJ whole genome shotgun (WGS) entry which is preliminary data.</text>
</comment>
<sequence length="381" mass="42293">MKFSIIKYLSLGLVALSIAACQDSESDLLKAKVYFENNVQHVSMPDTGTSQDVDITARISNKQSSSTAVSYSLADPSLVTTYNHKYGTDYIAYKAENATLSKTSSTIEAGQIYADKVVLSLNNLDQLEEGKNYMLPIKVHSSSTSIIEGEDIEYILLAKPIRISKVALFYDSFISVKFPTGTYFKSFTYEALINPYYFGNNNTIMGTEGIMILRIGDVGGGIAKDILQIAGQQHYEAPEALQTNKWYHIALTYDQATGKTVMYLNGTKWAESAWSIPGFNPNSDVGFNIGKIPNFPWGTRPFYGYMSEVRVWSVARTENQIKQNMLSVDPKSEGLELYFKMNGSEKSTSSKITDAAKGIECSTNNVTIENLDHPIMLKDLQ</sequence>
<dbReference type="GO" id="GO:0004553">
    <property type="term" value="F:hydrolase activity, hydrolyzing O-glycosyl compounds"/>
    <property type="evidence" value="ECO:0007669"/>
    <property type="project" value="UniProtKB-ARBA"/>
</dbReference>
<name>C9MSA1_9BACT</name>
<evidence type="ECO:0000313" key="4">
    <source>
        <dbReference type="Proteomes" id="UP000003327"/>
    </source>
</evidence>
<dbReference type="HOGENOM" id="CLU_050496_1_0_10"/>
<reference evidence="3 4" key="1">
    <citation type="submission" date="2009-09" db="EMBL/GenBank/DDBJ databases">
        <authorList>
            <person name="Weinstock G."/>
            <person name="Sodergren E."/>
            <person name="Clifton S."/>
            <person name="Fulton L."/>
            <person name="Fulton B."/>
            <person name="Courtney L."/>
            <person name="Fronick C."/>
            <person name="Harrison M."/>
            <person name="Strong C."/>
            <person name="Farmer C."/>
            <person name="Delahaunty K."/>
            <person name="Markovic C."/>
            <person name="Hall O."/>
            <person name="Minx P."/>
            <person name="Tomlinson C."/>
            <person name="Mitreva M."/>
            <person name="Nelson J."/>
            <person name="Hou S."/>
            <person name="Wollam A."/>
            <person name="Pepin K.H."/>
            <person name="Johnson M."/>
            <person name="Bhonagiri V."/>
            <person name="Nash W.E."/>
            <person name="Warren W."/>
            <person name="Chinwalla A."/>
            <person name="Mardis E.R."/>
            <person name="Wilson R.K."/>
        </authorList>
    </citation>
    <scope>NUCLEOTIDE SEQUENCE [LARGE SCALE GENOMIC DNA]</scope>
    <source>
        <strain evidence="3 4">F0319</strain>
    </source>
</reference>
<evidence type="ECO:0000259" key="2">
    <source>
        <dbReference type="Pfam" id="PF08522"/>
    </source>
</evidence>
<dbReference type="PROSITE" id="PS51257">
    <property type="entry name" value="PROKAR_LIPOPROTEIN"/>
    <property type="match status" value="1"/>
</dbReference>
<proteinExistence type="predicted"/>
<dbReference type="EMBL" id="ACVA01000061">
    <property type="protein sequence ID" value="EEX17642.1"/>
    <property type="molecule type" value="Genomic_DNA"/>
</dbReference>
<dbReference type="Gene3D" id="2.60.120.200">
    <property type="match status" value="1"/>
</dbReference>
<feature type="signal peptide" evidence="1">
    <location>
        <begin position="1"/>
        <end position="19"/>
    </location>
</feature>
<dbReference type="Proteomes" id="UP000003327">
    <property type="component" value="Unassembled WGS sequence"/>
</dbReference>
<organism evidence="3 4">
    <name type="scientific">Prevotella veroralis F0319</name>
    <dbReference type="NCBI Taxonomy" id="649761"/>
    <lineage>
        <taxon>Bacteria</taxon>
        <taxon>Pseudomonadati</taxon>
        <taxon>Bacteroidota</taxon>
        <taxon>Bacteroidia</taxon>
        <taxon>Bacteroidales</taxon>
        <taxon>Prevotellaceae</taxon>
        <taxon>Prevotella</taxon>
    </lineage>
</organism>
<dbReference type="AlphaFoldDB" id="C9MSA1"/>
<dbReference type="RefSeq" id="WP_004384201.1">
    <property type="nucleotide sequence ID" value="NZ_GG698716.1"/>
</dbReference>
<keyword evidence="1" id="KW-0732">Signal</keyword>
<dbReference type="InterPro" id="IPR013320">
    <property type="entry name" value="ConA-like_dom_sf"/>
</dbReference>
<dbReference type="GO" id="GO:0005975">
    <property type="term" value="P:carbohydrate metabolic process"/>
    <property type="evidence" value="ECO:0007669"/>
    <property type="project" value="UniProtKB-ARBA"/>
</dbReference>